<gene>
    <name evidence="4" type="ORF">DI616_16675</name>
</gene>
<dbReference type="PANTHER" id="PTHR10584">
    <property type="entry name" value="SUGAR KINASE"/>
    <property type="match status" value="1"/>
</dbReference>
<evidence type="ECO:0000256" key="2">
    <source>
        <dbReference type="ARBA" id="ARBA00022777"/>
    </source>
</evidence>
<dbReference type="GO" id="GO:0005829">
    <property type="term" value="C:cytosol"/>
    <property type="evidence" value="ECO:0007669"/>
    <property type="project" value="TreeGrafter"/>
</dbReference>
<organism evidence="4 5">
    <name type="scientific">Paracoccus denitrificans</name>
    <dbReference type="NCBI Taxonomy" id="266"/>
    <lineage>
        <taxon>Bacteria</taxon>
        <taxon>Pseudomonadati</taxon>
        <taxon>Pseudomonadota</taxon>
        <taxon>Alphaproteobacteria</taxon>
        <taxon>Rhodobacterales</taxon>
        <taxon>Paracoccaceae</taxon>
        <taxon>Paracoccus</taxon>
    </lineage>
</organism>
<evidence type="ECO:0000256" key="1">
    <source>
        <dbReference type="ARBA" id="ARBA00022679"/>
    </source>
</evidence>
<dbReference type="InterPro" id="IPR011611">
    <property type="entry name" value="PfkB_dom"/>
</dbReference>
<dbReference type="InterPro" id="IPR029056">
    <property type="entry name" value="Ribokinase-like"/>
</dbReference>
<evidence type="ECO:0000259" key="3">
    <source>
        <dbReference type="Pfam" id="PF00294"/>
    </source>
</evidence>
<sequence>MARLIQITGPVLDLVYRVRAIPASGQEGVVTGFLASAGGGFNAMVAARAAGMDAALGGTLGTGPFADMTRRALAEQEIPHIGGTSREHDQGLCTVMLEPNGERTFVSAHGAEGHVSKDDLAGITLAPGDWVMVSGYTLFYPAAAKSVSDWIAALTPEINVLFDPSPIIAEIPPELLAPVFARADWVSANFEEGVALVGFDEPGRVAQRLARNRAGAVLRRGADGAWLATGGGYEKVPSLAVNVVDSNGAGDCHIGSFVAELSRTGDPMAATRYANIAAALSTTRDGPVTPPRREEVSALL</sequence>
<accession>A0A533I3C7</accession>
<dbReference type="Proteomes" id="UP000315344">
    <property type="component" value="Unassembled WGS sequence"/>
</dbReference>
<dbReference type="PANTHER" id="PTHR10584:SF166">
    <property type="entry name" value="RIBOKINASE"/>
    <property type="match status" value="1"/>
</dbReference>
<protein>
    <submittedName>
        <fullName evidence="4">Ribokinase</fullName>
    </submittedName>
</protein>
<dbReference type="Gene3D" id="3.40.1190.20">
    <property type="match status" value="1"/>
</dbReference>
<dbReference type="SUPFAM" id="SSF53613">
    <property type="entry name" value="Ribokinase-like"/>
    <property type="match status" value="1"/>
</dbReference>
<dbReference type="AlphaFoldDB" id="A0A533I3C7"/>
<keyword evidence="2 4" id="KW-0418">Kinase</keyword>
<evidence type="ECO:0000313" key="5">
    <source>
        <dbReference type="Proteomes" id="UP000315344"/>
    </source>
</evidence>
<name>A0A533I3C7_PARDE</name>
<evidence type="ECO:0000313" key="4">
    <source>
        <dbReference type="EMBL" id="TKW65007.1"/>
    </source>
</evidence>
<comment type="caution">
    <text evidence="4">The sequence shown here is derived from an EMBL/GenBank/DDBJ whole genome shotgun (WGS) entry which is preliminary data.</text>
</comment>
<feature type="domain" description="Carbohydrate kinase PfkB" evidence="3">
    <location>
        <begin position="36"/>
        <end position="290"/>
    </location>
</feature>
<keyword evidence="1" id="KW-0808">Transferase</keyword>
<dbReference type="GO" id="GO:0016301">
    <property type="term" value="F:kinase activity"/>
    <property type="evidence" value="ECO:0007669"/>
    <property type="project" value="UniProtKB-KW"/>
</dbReference>
<dbReference type="Pfam" id="PF00294">
    <property type="entry name" value="PfkB"/>
    <property type="match status" value="1"/>
</dbReference>
<proteinExistence type="predicted"/>
<dbReference type="EMBL" id="VAFL01000017">
    <property type="protein sequence ID" value="TKW65007.1"/>
    <property type="molecule type" value="Genomic_DNA"/>
</dbReference>
<reference evidence="4 5" key="1">
    <citation type="journal article" date="2017" name="Nat. Commun.">
        <title>In situ click chemistry generation of cyclooxygenase-2 inhibitors.</title>
        <authorList>
            <person name="Bhardwaj A."/>
            <person name="Kaur J."/>
            <person name="Wuest M."/>
            <person name="Wuest F."/>
        </authorList>
    </citation>
    <scope>NUCLEOTIDE SEQUENCE [LARGE SCALE GENOMIC DNA]</scope>
    <source>
        <strain evidence="4">S2_012_000_R3_94</strain>
    </source>
</reference>